<dbReference type="AlphaFoldDB" id="C0GIX7"/>
<organism evidence="1 2">
    <name type="scientific">Dethiobacter alkaliphilus AHT 1</name>
    <dbReference type="NCBI Taxonomy" id="555088"/>
    <lineage>
        <taxon>Bacteria</taxon>
        <taxon>Bacillati</taxon>
        <taxon>Bacillota</taxon>
        <taxon>Dethiobacteria</taxon>
        <taxon>Dethiobacterales</taxon>
        <taxon>Dethiobacteraceae</taxon>
        <taxon>Dethiobacter</taxon>
    </lineage>
</organism>
<dbReference type="Proteomes" id="UP000006443">
    <property type="component" value="Unassembled WGS sequence"/>
</dbReference>
<gene>
    <name evidence="1" type="ORF">DealDRAFT_2436</name>
</gene>
<sequence>MSQTVVGLFRSKEQAEEAIRELRARDFDDQDISLVAKNEEAEGGGEEGVSYENQNLADGTATGGAIGGLTGLLAGAGALLIPGIGPIIAAGPLAGALTGIVTGGIAGGLIDYGIPEEEGERYEKEVHKGSILVAAESEDEEMSEEVSSIFRENGAFEVNSHD</sequence>
<reference evidence="1 2" key="1">
    <citation type="submission" date="2009-02" db="EMBL/GenBank/DDBJ databases">
        <title>Sequencing of the draft genome and assembly of Dethiobacter alkaliphilus AHT 1.</title>
        <authorList>
            <consortium name="US DOE Joint Genome Institute (JGI-PGF)"/>
            <person name="Lucas S."/>
            <person name="Copeland A."/>
            <person name="Lapidus A."/>
            <person name="Glavina del Rio T."/>
            <person name="Dalin E."/>
            <person name="Tice H."/>
            <person name="Bruce D."/>
            <person name="Goodwin L."/>
            <person name="Pitluck S."/>
            <person name="Larimer F."/>
            <person name="Land M.L."/>
            <person name="Hauser L."/>
            <person name="Muyzer G."/>
        </authorList>
    </citation>
    <scope>NUCLEOTIDE SEQUENCE [LARGE SCALE GENOMIC DNA]</scope>
    <source>
        <strain evidence="1 2">AHT 1</strain>
    </source>
</reference>
<comment type="caution">
    <text evidence="1">The sequence shown here is derived from an EMBL/GenBank/DDBJ whole genome shotgun (WGS) entry which is preliminary data.</text>
</comment>
<dbReference type="eggNOG" id="COG4803">
    <property type="taxonomic scope" value="Bacteria"/>
</dbReference>
<dbReference type="InterPro" id="IPR052948">
    <property type="entry name" value="Low_temp-induced_all0457"/>
</dbReference>
<name>C0GIX7_DETAL</name>
<evidence type="ECO:0008006" key="3">
    <source>
        <dbReference type="Google" id="ProtNLM"/>
    </source>
</evidence>
<dbReference type="RefSeq" id="WP_008517810.1">
    <property type="nucleotide sequence ID" value="NZ_ACJM01000013.1"/>
</dbReference>
<evidence type="ECO:0000313" key="2">
    <source>
        <dbReference type="Proteomes" id="UP000006443"/>
    </source>
</evidence>
<dbReference type="PANTHER" id="PTHR36109:SF2">
    <property type="entry name" value="MEMBRANE PROTEIN"/>
    <property type="match status" value="1"/>
</dbReference>
<evidence type="ECO:0000313" key="1">
    <source>
        <dbReference type="EMBL" id="EEG76791.1"/>
    </source>
</evidence>
<dbReference type="STRING" id="555088.DealDRAFT_2436"/>
<dbReference type="EMBL" id="ACJM01000013">
    <property type="protein sequence ID" value="EEG76791.1"/>
    <property type="molecule type" value="Genomic_DNA"/>
</dbReference>
<dbReference type="PANTHER" id="PTHR36109">
    <property type="entry name" value="MEMBRANE PROTEIN-RELATED"/>
    <property type="match status" value="1"/>
</dbReference>
<protein>
    <recommendedName>
        <fullName evidence="3">General stress protein 17M-like domain-containing protein</fullName>
    </recommendedName>
</protein>
<dbReference type="OrthoDB" id="514402at2"/>
<proteinExistence type="predicted"/>
<accession>C0GIX7</accession>
<keyword evidence="2" id="KW-1185">Reference proteome</keyword>